<sequence length="884" mass="102190">MLFIICQNKFYLKKAVYLLFLFFTITLQSQNIITGRIINSKNIPVDQATVQIKNVQTDNTLAFIQTDKLGFFKLEVKEKATYNLKITGFGFASLIKKIEVSDKILNLGSITLHENQIELKDVIVKNEGKGVTEIGDTLRYRIEKFMNGTEETLKDVIKKLPGLDIDQQGKIKANGKTVDKLLIDGEEFFIDQQKIATENIGSEMIKNIELIKNYTEFKNLKTTEKSDITALNINIKEQFKNKITGNVEAGIGDNAKYRLHTTLFSFRKKLLTSLISDSNNTGQLAISIDDYMNFIAQKEGNTSRETTFSKNEDLPRFLTIGNSVKNRSSYFTGLNLKYSPLKKMQINFYTIFNNTDQLEQQSVTQEYFTEPNPIINKELKDITEKTKINISYLDIAYKFTEKSLLNYKASFSGLDKSNKSDIENNSNLILNQIAFSNFDFNHQINFNNLFKKNKGLNITFKQNIQESSNNLNINSNNEFLDLLFEDSNYEIFQKTKIHKNEFALKADYFFKIKKVNFSLFLETFEKKETFLNSEIQFSQFENDLNFNKKSNSLGFDTKFKLSQKASFTSSLVYSKINYTFNGELSSRTFFAPKFMFKNEFSSNHYIKLSYSKNNDLNKVENLLQNQVIGNYRTIFKNQDISFDMVFPNQQIALDYFYFNSENKLSIVSNFSYFKAKNILSSNSVSSSTLNTISYKLAPFEDRFNSMLFLEKTFSKIPFSARGSISYSDSNKTFFSNNEDQNLNTKSISGYFSFLSRFKKTSFQIETGILFAKDDYKDELSLNYLSVINPFTEASFKLSKNLSFVSKFSYKKFISNTSSSDLYTLSPKFRYVFPKSKAEISLIGNDILNLQNNQQISITRFDNFTEENVYKILPGYFLINFKLKL</sequence>
<keyword evidence="2" id="KW-1185">Reference proteome</keyword>
<evidence type="ECO:0000313" key="1">
    <source>
        <dbReference type="EMBL" id="OXB08996.1"/>
    </source>
</evidence>
<gene>
    <name evidence="1" type="ORF">B0A81_07495</name>
</gene>
<accession>A0ABX4CW26</accession>
<dbReference type="SUPFAM" id="SSF56935">
    <property type="entry name" value="Porins"/>
    <property type="match status" value="1"/>
</dbReference>
<name>A0ABX4CW26_9FLAO</name>
<comment type="caution">
    <text evidence="1">The sequence shown here is derived from an EMBL/GenBank/DDBJ whole genome shotgun (WGS) entry which is preliminary data.</text>
</comment>
<evidence type="ECO:0000313" key="2">
    <source>
        <dbReference type="Proteomes" id="UP000198381"/>
    </source>
</evidence>
<protein>
    <recommendedName>
        <fullName evidence="3">CarboxypepD_reg-like domain-containing protein</fullName>
    </recommendedName>
</protein>
<evidence type="ECO:0008006" key="3">
    <source>
        <dbReference type="Google" id="ProtNLM"/>
    </source>
</evidence>
<reference evidence="1 2" key="1">
    <citation type="submission" date="2016-11" db="EMBL/GenBank/DDBJ databases">
        <title>Whole genomes of Flavobacteriaceae.</title>
        <authorList>
            <person name="Stine C."/>
            <person name="Li C."/>
            <person name="Tadesse D."/>
        </authorList>
    </citation>
    <scope>NUCLEOTIDE SEQUENCE [LARGE SCALE GENOMIC DNA]</scope>
    <source>
        <strain evidence="1 2">CCUG 60112</strain>
    </source>
</reference>
<organism evidence="1 2">
    <name type="scientific">Flavobacterium plurextorum</name>
    <dbReference type="NCBI Taxonomy" id="1114867"/>
    <lineage>
        <taxon>Bacteria</taxon>
        <taxon>Pseudomonadati</taxon>
        <taxon>Bacteroidota</taxon>
        <taxon>Flavobacteriia</taxon>
        <taxon>Flavobacteriales</taxon>
        <taxon>Flavobacteriaceae</taxon>
        <taxon>Flavobacterium</taxon>
    </lineage>
</organism>
<dbReference type="Gene3D" id="2.60.40.1120">
    <property type="entry name" value="Carboxypeptidase-like, regulatory domain"/>
    <property type="match status" value="1"/>
</dbReference>
<dbReference type="SUPFAM" id="SSF49464">
    <property type="entry name" value="Carboxypeptidase regulatory domain-like"/>
    <property type="match status" value="1"/>
</dbReference>
<dbReference type="EMBL" id="MUHD01000014">
    <property type="protein sequence ID" value="OXB08996.1"/>
    <property type="molecule type" value="Genomic_DNA"/>
</dbReference>
<dbReference type="Pfam" id="PF13715">
    <property type="entry name" value="CarbopepD_reg_2"/>
    <property type="match status" value="1"/>
</dbReference>
<dbReference type="InterPro" id="IPR008969">
    <property type="entry name" value="CarboxyPept-like_regulatory"/>
</dbReference>
<proteinExistence type="predicted"/>
<dbReference type="Proteomes" id="UP000198381">
    <property type="component" value="Unassembled WGS sequence"/>
</dbReference>